<proteinExistence type="predicted"/>
<name>A0A388T3M8_9ACTN</name>
<reference evidence="2 3" key="1">
    <citation type="submission" date="2018-07" db="EMBL/GenBank/DDBJ databases">
        <title>Whole Genome Shotgun Sequence of Streptomyces spongiicola strain 531S.</title>
        <authorList>
            <person name="Dohra H."/>
            <person name="Kodani S."/>
        </authorList>
    </citation>
    <scope>NUCLEOTIDE SEQUENCE [LARGE SCALE GENOMIC DNA]</scope>
    <source>
        <strain evidence="2 3">531S</strain>
    </source>
</reference>
<accession>A0A388T3M8</accession>
<gene>
    <name evidence="2" type="ORF">SSP531S_42560</name>
</gene>
<protein>
    <submittedName>
        <fullName evidence="2">Uncharacterized protein</fullName>
    </submittedName>
</protein>
<sequence>MNRGPRGLSSAHAQKFTAKPTVARASISHAWRATGAPDGELSLSDLNGWTMLSVPFVCMVVQSHRIACARLAPCPPGGVP</sequence>
<evidence type="ECO:0000256" key="1">
    <source>
        <dbReference type="SAM" id="MobiDB-lite"/>
    </source>
</evidence>
<evidence type="ECO:0000313" key="3">
    <source>
        <dbReference type="Proteomes" id="UP000265354"/>
    </source>
</evidence>
<dbReference type="AlphaFoldDB" id="A0A388T3M8"/>
<dbReference type="Proteomes" id="UP000265354">
    <property type="component" value="Unassembled WGS sequence"/>
</dbReference>
<evidence type="ECO:0000313" key="2">
    <source>
        <dbReference type="EMBL" id="GBQ02792.1"/>
    </source>
</evidence>
<dbReference type="EMBL" id="BGZL01000013">
    <property type="protein sequence ID" value="GBQ02792.1"/>
    <property type="molecule type" value="Genomic_DNA"/>
</dbReference>
<comment type="caution">
    <text evidence="2">The sequence shown here is derived from an EMBL/GenBank/DDBJ whole genome shotgun (WGS) entry which is preliminary data.</text>
</comment>
<feature type="region of interest" description="Disordered" evidence="1">
    <location>
        <begin position="1"/>
        <end position="20"/>
    </location>
</feature>
<organism evidence="2 3">
    <name type="scientific">Streptomyces spongiicola</name>
    <dbReference type="NCBI Taxonomy" id="1690221"/>
    <lineage>
        <taxon>Bacteria</taxon>
        <taxon>Bacillati</taxon>
        <taxon>Actinomycetota</taxon>
        <taxon>Actinomycetes</taxon>
        <taxon>Kitasatosporales</taxon>
        <taxon>Streptomycetaceae</taxon>
        <taxon>Streptomyces</taxon>
    </lineage>
</organism>